<feature type="region of interest" description="Disordered" evidence="1">
    <location>
        <begin position="63"/>
        <end position="87"/>
    </location>
</feature>
<reference evidence="2" key="1">
    <citation type="submission" date="2014-11" db="EMBL/GenBank/DDBJ databases">
        <authorList>
            <person name="Amaro Gonzalez C."/>
        </authorList>
    </citation>
    <scope>NUCLEOTIDE SEQUENCE</scope>
</reference>
<reference evidence="2" key="2">
    <citation type="journal article" date="2015" name="Fish Shellfish Immunol.">
        <title>Early steps in the European eel (Anguilla anguilla)-Vibrio vulnificus interaction in the gills: Role of the RtxA13 toxin.</title>
        <authorList>
            <person name="Callol A."/>
            <person name="Pajuelo D."/>
            <person name="Ebbesson L."/>
            <person name="Teles M."/>
            <person name="MacKenzie S."/>
            <person name="Amaro C."/>
        </authorList>
    </citation>
    <scope>NUCLEOTIDE SEQUENCE</scope>
</reference>
<accession>A0A0E9WQU0</accession>
<protein>
    <submittedName>
        <fullName evidence="2">Uncharacterized protein</fullName>
    </submittedName>
</protein>
<dbReference type="EMBL" id="GBXM01016642">
    <property type="protein sequence ID" value="JAH91935.1"/>
    <property type="molecule type" value="Transcribed_RNA"/>
</dbReference>
<evidence type="ECO:0000256" key="1">
    <source>
        <dbReference type="SAM" id="MobiDB-lite"/>
    </source>
</evidence>
<sequence length="87" mass="9785">MCKEYQKLDGRTKIVAQQKAGSLHTVVQVSTSFSKERHAPDLKDYLKIEGIRWLCVVIPQAGKSSRLPTYPDRSTSTENTGLLTLQH</sequence>
<name>A0A0E9WQU0_ANGAN</name>
<proteinExistence type="predicted"/>
<dbReference type="AlphaFoldDB" id="A0A0E9WQU0"/>
<evidence type="ECO:0000313" key="2">
    <source>
        <dbReference type="EMBL" id="JAH91935.1"/>
    </source>
</evidence>
<organism evidence="2">
    <name type="scientific">Anguilla anguilla</name>
    <name type="common">European freshwater eel</name>
    <name type="synonym">Muraena anguilla</name>
    <dbReference type="NCBI Taxonomy" id="7936"/>
    <lineage>
        <taxon>Eukaryota</taxon>
        <taxon>Metazoa</taxon>
        <taxon>Chordata</taxon>
        <taxon>Craniata</taxon>
        <taxon>Vertebrata</taxon>
        <taxon>Euteleostomi</taxon>
        <taxon>Actinopterygii</taxon>
        <taxon>Neopterygii</taxon>
        <taxon>Teleostei</taxon>
        <taxon>Anguilliformes</taxon>
        <taxon>Anguillidae</taxon>
        <taxon>Anguilla</taxon>
    </lineage>
</organism>